<dbReference type="Proteomes" id="UP000467214">
    <property type="component" value="Unassembled WGS sequence"/>
</dbReference>
<evidence type="ECO:0000313" key="3">
    <source>
        <dbReference type="Proteomes" id="UP000467214"/>
    </source>
</evidence>
<feature type="signal peptide" evidence="1">
    <location>
        <begin position="1"/>
        <end position="20"/>
    </location>
</feature>
<dbReference type="InterPro" id="IPR011044">
    <property type="entry name" value="Quino_amine_DH_bsu"/>
</dbReference>
<reference evidence="2 3" key="1">
    <citation type="submission" date="2019-12" db="EMBL/GenBank/DDBJ databases">
        <title>Neisseriaceae gen. nov. sp. Genome sequencing and assembly.</title>
        <authorList>
            <person name="Liu Z."/>
            <person name="Li A."/>
        </authorList>
    </citation>
    <scope>NUCLEOTIDE SEQUENCE [LARGE SCALE GENOMIC DNA]</scope>
    <source>
        <strain evidence="2 3">B2N2-7</strain>
    </source>
</reference>
<dbReference type="SUPFAM" id="SSF50969">
    <property type="entry name" value="YVTN repeat-like/Quinoprotein amine dehydrogenase"/>
    <property type="match status" value="1"/>
</dbReference>
<evidence type="ECO:0000313" key="2">
    <source>
        <dbReference type="EMBL" id="MXR36878.1"/>
    </source>
</evidence>
<sequence>MKKSLILALGLACAAPPLLAAPAPSYIQLTDRTLDALSADGSAQLVRSPASRLSDAGGELVPELVLRLGYDELATLSPAGGLALRKGERESSAGLPADSYFTPLSARFSADGRTLAFAAGSGGTLRALRWQAGSLPEALVPDGSAWLSGVSAISDDGQVIAGWLLRDRNSLPQGFVWRQGKGLAVLDAQLNLPRAISADGRTLAGTGLDGTLGQLRQSALVEQFASEDPLGGNKAIADWALVGASDDGQRLAGYVKRADKPLWQGFLWDRDAGFVESPQPPLFDAKAGAPEVAAAERAVLKAYALGDANRLGALRKHAWQWQDGKMQVLKKDAELEAMSRDGKTFVVRDGKGALVEIGSRGERALASLLPADLQGELALRAISADGRRMWLRDEAGRSVQLLDGQALAPTVAATRAQPAAFSADARTVAGIYVNDPAGVRPVLRWDGARVDARSCRSGGSSYGLVFLSADGNTLAVSHPDSFCLFKEW</sequence>
<dbReference type="EMBL" id="WSSB01000006">
    <property type="protein sequence ID" value="MXR36878.1"/>
    <property type="molecule type" value="Genomic_DNA"/>
</dbReference>
<proteinExistence type="predicted"/>
<feature type="chain" id="PRO_5032804297" evidence="1">
    <location>
        <begin position="21"/>
        <end position="488"/>
    </location>
</feature>
<comment type="caution">
    <text evidence="2">The sequence shown here is derived from an EMBL/GenBank/DDBJ whole genome shotgun (WGS) entry which is preliminary data.</text>
</comment>
<dbReference type="AlphaFoldDB" id="A0A845BNX5"/>
<evidence type="ECO:0000256" key="1">
    <source>
        <dbReference type="SAM" id="SignalP"/>
    </source>
</evidence>
<protein>
    <submittedName>
        <fullName evidence="2">Uncharacterized protein</fullName>
    </submittedName>
</protein>
<keyword evidence="1" id="KW-0732">Signal</keyword>
<organism evidence="2 3">
    <name type="scientific">Craterilacuibacter sinensis</name>
    <dbReference type="NCBI Taxonomy" id="2686017"/>
    <lineage>
        <taxon>Bacteria</taxon>
        <taxon>Pseudomonadati</taxon>
        <taxon>Pseudomonadota</taxon>
        <taxon>Betaproteobacteria</taxon>
        <taxon>Neisseriales</taxon>
        <taxon>Neisseriaceae</taxon>
        <taxon>Craterilacuibacter</taxon>
    </lineage>
</organism>
<keyword evidence="3" id="KW-1185">Reference proteome</keyword>
<gene>
    <name evidence="2" type="ORF">GQF02_07825</name>
</gene>
<dbReference type="RefSeq" id="WP_160796161.1">
    <property type="nucleotide sequence ID" value="NZ_WSSB01000006.1"/>
</dbReference>
<accession>A0A845BNX5</accession>
<name>A0A845BNX5_9NEIS</name>